<dbReference type="AlphaFoldDB" id="A0A8H4PMW5"/>
<dbReference type="GO" id="GO:0016616">
    <property type="term" value="F:oxidoreductase activity, acting on the CH-OH group of donors, NAD or NADP as acceptor"/>
    <property type="evidence" value="ECO:0007669"/>
    <property type="project" value="TreeGrafter"/>
</dbReference>
<keyword evidence="5" id="KW-1185">Reference proteome</keyword>
<dbReference type="Gene3D" id="3.40.50.720">
    <property type="entry name" value="NAD(P)-binding Rossmann-like Domain"/>
    <property type="match status" value="1"/>
</dbReference>
<organism evidence="4 5">
    <name type="scientific">Ophiocordyceps sinensis</name>
    <dbReference type="NCBI Taxonomy" id="72228"/>
    <lineage>
        <taxon>Eukaryota</taxon>
        <taxon>Fungi</taxon>
        <taxon>Dikarya</taxon>
        <taxon>Ascomycota</taxon>
        <taxon>Pezizomycotina</taxon>
        <taxon>Sordariomycetes</taxon>
        <taxon>Hypocreomycetidae</taxon>
        <taxon>Hypocreales</taxon>
        <taxon>Ophiocordycipitaceae</taxon>
        <taxon>Ophiocordyceps</taxon>
    </lineage>
</organism>
<reference evidence="4 5" key="1">
    <citation type="journal article" date="2020" name="Genome Biol. Evol.">
        <title>A new high-quality draft genome assembly of the Chinese cordyceps Ophiocordyceps sinensis.</title>
        <authorList>
            <person name="Shu R."/>
            <person name="Zhang J."/>
            <person name="Meng Q."/>
            <person name="Zhang H."/>
            <person name="Zhou G."/>
            <person name="Li M."/>
            <person name="Wu P."/>
            <person name="Zhao Y."/>
            <person name="Chen C."/>
            <person name="Qin Q."/>
        </authorList>
    </citation>
    <scope>NUCLEOTIDE SEQUENCE [LARGE SCALE GENOMIC DNA]</scope>
    <source>
        <strain evidence="4 5">IOZ07</strain>
    </source>
</reference>
<evidence type="ECO:0000256" key="1">
    <source>
        <dbReference type="ARBA" id="ARBA00023002"/>
    </source>
</evidence>
<sequence length="335" mass="36533">MPAIPQGSLVLVTGVNGYIGSHVAHQLLERGFRVRGTVRGADKADYMRALFDTHQDAFEALVVPDMAAAGAFDDAVKGCAGVMHVASDLTLNPDPNQVIPMVLAGVKNALLAAAHSPGVKRFVYTSSSAAATAPIVNRAFHVDDGTWNDADVEAAWAPPPYAADRKLAVYAASKTLAERECWRFVREEEKPAFVLNSVLPNCNIGGILSEHQPASTGGWYKKMWHGDAETLQLLREFPPQHYVNVTDTALLHVAALLEEDVVGERLLACAGPFNFNETVALMERLGDGSRRWERIENTDRDLKTVDSTRALELLRRYGRPGFTGLEESLKEAIES</sequence>
<keyword evidence="1" id="KW-0560">Oxidoreductase</keyword>
<dbReference type="FunFam" id="3.40.50.720:FF:000426">
    <property type="entry name" value="Aldehyde reductase 2"/>
    <property type="match status" value="1"/>
</dbReference>
<proteinExistence type="inferred from homology"/>
<name>A0A8H4PMW5_9HYPO</name>
<dbReference type="PANTHER" id="PTHR10366">
    <property type="entry name" value="NAD DEPENDENT EPIMERASE/DEHYDRATASE"/>
    <property type="match status" value="1"/>
</dbReference>
<dbReference type="Pfam" id="PF01370">
    <property type="entry name" value="Epimerase"/>
    <property type="match status" value="1"/>
</dbReference>
<dbReference type="EMBL" id="JAAVMX010000006">
    <property type="protein sequence ID" value="KAF4506948.1"/>
    <property type="molecule type" value="Genomic_DNA"/>
</dbReference>
<dbReference type="Proteomes" id="UP000557566">
    <property type="component" value="Unassembled WGS sequence"/>
</dbReference>
<dbReference type="OrthoDB" id="2735536at2759"/>
<comment type="similarity">
    <text evidence="2">Belongs to the NAD(P)-dependent epimerase/dehydratase family. Dihydroflavonol-4-reductase subfamily.</text>
</comment>
<evidence type="ECO:0000256" key="2">
    <source>
        <dbReference type="ARBA" id="ARBA00023445"/>
    </source>
</evidence>
<dbReference type="InterPro" id="IPR001509">
    <property type="entry name" value="Epimerase_deHydtase"/>
</dbReference>
<feature type="domain" description="NAD-dependent epimerase/dehydratase" evidence="3">
    <location>
        <begin position="10"/>
        <end position="193"/>
    </location>
</feature>
<gene>
    <name evidence="4" type="ORF">G6O67_005629</name>
</gene>
<evidence type="ECO:0000313" key="4">
    <source>
        <dbReference type="EMBL" id="KAF4506948.1"/>
    </source>
</evidence>
<comment type="caution">
    <text evidence="4">The sequence shown here is derived from an EMBL/GenBank/DDBJ whole genome shotgun (WGS) entry which is preliminary data.</text>
</comment>
<dbReference type="InterPro" id="IPR036291">
    <property type="entry name" value="NAD(P)-bd_dom_sf"/>
</dbReference>
<evidence type="ECO:0000259" key="3">
    <source>
        <dbReference type="Pfam" id="PF01370"/>
    </source>
</evidence>
<dbReference type="PANTHER" id="PTHR10366:SF562">
    <property type="entry name" value="ALDEHYDE REDUCTASE II (AFU_ORTHOLOGUE AFUA_1G11360)"/>
    <property type="match status" value="1"/>
</dbReference>
<dbReference type="InterPro" id="IPR050425">
    <property type="entry name" value="NAD(P)_dehydrat-like"/>
</dbReference>
<evidence type="ECO:0000313" key="5">
    <source>
        <dbReference type="Proteomes" id="UP000557566"/>
    </source>
</evidence>
<accession>A0A8H4PMW5</accession>
<dbReference type="SUPFAM" id="SSF51735">
    <property type="entry name" value="NAD(P)-binding Rossmann-fold domains"/>
    <property type="match status" value="1"/>
</dbReference>
<protein>
    <recommendedName>
        <fullName evidence="3">NAD-dependent epimerase/dehydratase domain-containing protein</fullName>
    </recommendedName>
</protein>